<evidence type="ECO:0000256" key="1">
    <source>
        <dbReference type="ARBA" id="ARBA00008601"/>
    </source>
</evidence>
<evidence type="ECO:0000313" key="8">
    <source>
        <dbReference type="WBParaSite" id="SVE_0904500.1"/>
    </source>
</evidence>
<evidence type="ECO:0000256" key="2">
    <source>
        <dbReference type="ARBA" id="ARBA00013064"/>
    </source>
</evidence>
<evidence type="ECO:0000256" key="3">
    <source>
        <dbReference type="ARBA" id="ARBA00022801"/>
    </source>
</evidence>
<dbReference type="PROSITE" id="PS50054">
    <property type="entry name" value="TYR_PHOSPHATASE_DUAL"/>
    <property type="match status" value="1"/>
</dbReference>
<dbReference type="Proteomes" id="UP000035680">
    <property type="component" value="Unassembled WGS sequence"/>
</dbReference>
<dbReference type="GO" id="GO:0004725">
    <property type="term" value="F:protein tyrosine phosphatase activity"/>
    <property type="evidence" value="ECO:0007669"/>
    <property type="project" value="UniProtKB-EC"/>
</dbReference>
<dbReference type="AlphaFoldDB" id="A0A0K0FJH1"/>
<dbReference type="Gene3D" id="3.90.190.10">
    <property type="entry name" value="Protein tyrosine phosphatase superfamily"/>
    <property type="match status" value="1"/>
</dbReference>
<reference evidence="7" key="1">
    <citation type="submission" date="2014-07" db="EMBL/GenBank/DDBJ databases">
        <authorList>
            <person name="Martin A.A"/>
            <person name="De Silva N."/>
        </authorList>
    </citation>
    <scope>NUCLEOTIDE SEQUENCE</scope>
</reference>
<evidence type="ECO:0000259" key="6">
    <source>
        <dbReference type="PROSITE" id="PS50054"/>
    </source>
</evidence>
<feature type="region of interest" description="Disordered" evidence="5">
    <location>
        <begin position="1"/>
        <end position="24"/>
    </location>
</feature>
<keyword evidence="3" id="KW-0378">Hydrolase</keyword>
<dbReference type="PANTHER" id="PTHR10159">
    <property type="entry name" value="DUAL SPECIFICITY PROTEIN PHOSPHATASE"/>
    <property type="match status" value="1"/>
</dbReference>
<dbReference type="GO" id="GO:0005737">
    <property type="term" value="C:cytoplasm"/>
    <property type="evidence" value="ECO:0007669"/>
    <property type="project" value="TreeGrafter"/>
</dbReference>
<dbReference type="Pfam" id="PF00782">
    <property type="entry name" value="DSPc"/>
    <property type="match status" value="1"/>
</dbReference>
<dbReference type="InterPro" id="IPR029021">
    <property type="entry name" value="Prot-tyrosine_phosphatase-like"/>
</dbReference>
<feature type="domain" description="Tyrosine-protein phosphatase" evidence="6">
    <location>
        <begin position="218"/>
        <end position="381"/>
    </location>
</feature>
<dbReference type="EC" id="3.1.3.48" evidence="2"/>
<organism evidence="7 8">
    <name type="scientific">Strongyloides venezuelensis</name>
    <name type="common">Threadworm</name>
    <dbReference type="NCBI Taxonomy" id="75913"/>
    <lineage>
        <taxon>Eukaryota</taxon>
        <taxon>Metazoa</taxon>
        <taxon>Ecdysozoa</taxon>
        <taxon>Nematoda</taxon>
        <taxon>Chromadorea</taxon>
        <taxon>Rhabditida</taxon>
        <taxon>Tylenchina</taxon>
        <taxon>Panagrolaimomorpha</taxon>
        <taxon>Strongyloidoidea</taxon>
        <taxon>Strongyloididae</taxon>
        <taxon>Strongyloides</taxon>
    </lineage>
</organism>
<evidence type="ECO:0000256" key="5">
    <source>
        <dbReference type="SAM" id="MobiDB-lite"/>
    </source>
</evidence>
<protein>
    <recommendedName>
        <fullName evidence="2">protein-tyrosine-phosphatase</fullName>
        <ecNumber evidence="2">3.1.3.48</ecNumber>
    </recommendedName>
</protein>
<dbReference type="InterPro" id="IPR020422">
    <property type="entry name" value="TYR_PHOSPHATASE_DUAL_dom"/>
</dbReference>
<keyword evidence="7" id="KW-1185">Reference proteome</keyword>
<dbReference type="GO" id="GO:0043409">
    <property type="term" value="P:negative regulation of MAPK cascade"/>
    <property type="evidence" value="ECO:0007669"/>
    <property type="project" value="TreeGrafter"/>
</dbReference>
<evidence type="ECO:0000256" key="4">
    <source>
        <dbReference type="ARBA" id="ARBA00022912"/>
    </source>
</evidence>
<dbReference type="InterPro" id="IPR000340">
    <property type="entry name" value="Dual-sp_phosphatase_cat-dom"/>
</dbReference>
<proteinExistence type="inferred from homology"/>
<evidence type="ECO:0000313" key="7">
    <source>
        <dbReference type="Proteomes" id="UP000035680"/>
    </source>
</evidence>
<accession>A0A0K0FJH1</accession>
<name>A0A0K0FJH1_STRVS</name>
<reference evidence="8" key="2">
    <citation type="submission" date="2015-08" db="UniProtKB">
        <authorList>
            <consortium name="WormBaseParasite"/>
        </authorList>
    </citation>
    <scope>IDENTIFICATION</scope>
</reference>
<dbReference type="CDD" id="cd14498">
    <property type="entry name" value="DSP"/>
    <property type="match status" value="1"/>
</dbReference>
<dbReference type="SUPFAM" id="SSF52799">
    <property type="entry name" value="(Phosphotyrosine protein) phosphatases II"/>
    <property type="match status" value="1"/>
</dbReference>
<dbReference type="PANTHER" id="PTHR10159:SF519">
    <property type="entry name" value="DUAL SPECIFICITY PROTEIN PHOSPHATASE MPK3"/>
    <property type="match status" value="1"/>
</dbReference>
<dbReference type="SMART" id="SM00195">
    <property type="entry name" value="DSPc"/>
    <property type="match status" value="1"/>
</dbReference>
<keyword evidence="4" id="KW-0904">Protein phosphatase</keyword>
<comment type="similarity">
    <text evidence="1">Belongs to the protein-tyrosine phosphatase family. Non-receptor class dual specificity subfamily.</text>
</comment>
<sequence length="405" mass="46589">MRRSHSQIAQGRHMVNSNFDKHNGIEQDTRKHSLCRESYGGMCLETGHIQVYLKNNDSKISLDDELPPERCNKHTPSFSSEIQSTSLDKNKWYDGIRIEFQKKNENSKEKDDKFMDIWQDTIISNSAVSLRLCDNEDEQTPEDKASLITAIGRRNVHEKELMVNSLKDGNNLINFETLTIDDIKKSDIKPKILTSTSERNNNHQKQTISKSRNRYMNEIVWQVDETVYCGGIEAVSNLNLLCRLNIEYIVDLSGLDEELSSRRSECPCLCSRKTPHSRMIMAIKLNDEITLPKQNLMSFFEDVIKLINRAKVCKKCVLIHSVKGRNRAPAFVAAYMMHQHHITRVQAVAKISDLTSKIRPGINISDNLQRALMKWQSLQGIRSQDIHLDAKLFTPLFTVKKTAWT</sequence>
<dbReference type="WBParaSite" id="SVE_0904500.1">
    <property type="protein sequence ID" value="SVE_0904500.1"/>
    <property type="gene ID" value="SVE_0904500"/>
</dbReference>